<keyword evidence="4" id="KW-1185">Reference proteome</keyword>
<organism evidence="3 4">
    <name type="scientific">Tritrichomonas musculus</name>
    <dbReference type="NCBI Taxonomy" id="1915356"/>
    <lineage>
        <taxon>Eukaryota</taxon>
        <taxon>Metamonada</taxon>
        <taxon>Parabasalia</taxon>
        <taxon>Tritrichomonadida</taxon>
        <taxon>Tritrichomonadidae</taxon>
        <taxon>Tritrichomonas</taxon>
    </lineage>
</organism>
<dbReference type="Pfam" id="PF12624">
    <property type="entry name" value="VPS13_N"/>
    <property type="match status" value="1"/>
</dbReference>
<dbReference type="EMBL" id="JAPFFF010000007">
    <property type="protein sequence ID" value="KAK8886447.1"/>
    <property type="molecule type" value="Genomic_DNA"/>
</dbReference>
<reference evidence="3 4" key="1">
    <citation type="submission" date="2024-04" db="EMBL/GenBank/DDBJ databases">
        <title>Tritrichomonas musculus Genome.</title>
        <authorList>
            <person name="Alves-Ferreira E."/>
            <person name="Grigg M."/>
            <person name="Lorenzi H."/>
            <person name="Galac M."/>
        </authorList>
    </citation>
    <scope>NUCLEOTIDE SEQUENCE [LARGE SCALE GENOMIC DNA]</scope>
    <source>
        <strain evidence="3 4">EAF2021</strain>
    </source>
</reference>
<sequence length="3035" mass="347237">MLTAIVSHFLKEYLKPLEPGQIDLDVIQGTLKLNNIQLLPTALTVRHIPFIIKKGCVKFAKVVFPWNNLKNAACDILIEDIFVALQFESNIIIKSDIQADQKSIHVKSEPNTVSRDEQVKIVQGLFESVIDNLRVQIKNVHLRIEFPCDPKPIVIGIYTPEILFNTVDEKGNTITTIQHPKYVRKQFTIKDFSIYFDTDSQLMEIKDDSQFQSQSQSIQYFVDLMMAKMNEDHQYIFSPTVFKSVLIHTKDKTQKITNQVQTRIDKIQLNLDLPQCRSIIRLNYLWSQFTKRRKYANCMRPPTLNKPSEVWQYAHRCAVLKNKPHIFKPYLALTILKARIKYVELFKQAKVSKLSASLWGSPKQKLVALEKKVGPTASIYLREYSEAIYVKEESMKDTPDMTAFDISQLKSVFESTEFVFSMRQFAATIEIESFGLHLLYDRNSPLISLSCDKFTGGFNTVENVVNMSINIMDASVVSFVNDKPKKLFQKIPHPIDNLSIDNIIVLSMAVPINDVVTSFDCVVAPIKMTVDTETIGCIFDFLNIHSQNNVNSDNGTTSRFEIGELLQYLKGLVNYKMSFKISLVQYEFPFQCQNDEIKYLTFELANLNFHKNIKDIVHKNMPQLPMYFAGYLNLKAKIDAFTFFTTEDINATIVLLYEKGKLSVQIDSKVDFSTFQLFIPKSGSTAISFALSNLLELPLLQSGVKLNTPPTHEMIVGRSKIKFDVSLKALNIFLTDENPENDLKISIFGLNGIVEYYLISFNYSWTLDGFKMIQYNKPFIELLDKVKFSFGQATGSNQLTVDANISNPHICLDFKSIHWLLNFADQFQKIVPQKEQIQLNEQNDESAPKNHSSNIKLIRSEETFFSEARLKLKREFTPSSMIFTESLLTQSIDDFLQGSSSFEKHVLVHKEEEETHDDDSDSNQDDAILVPKEEEKSNSLNISLQVTGIWMEMIDYGPKKSNSNFTIKSLKIIDFTSEGYKLAFEEFYIKRECRTIFFIPTFVVPISNISSDFIDIVVDYAEAHIYSGDIIALTYDSPKIFNMMFGGPNPMFKNKLVVNALCKKGTGSLRYENNEQIIIVHVENPSARMTFDARKLDVDANLPVCNGYYKDDNQHFLSIYENFHAHYIGTLNDQSILIDVPKARLSLKYLYFDWLMILEPLTHVDKSKLLPLRIQINVQPSKLDFLSEKTVLNSNEFNFLASKTSEMFNFNQDEKFANKFTFEFEKSNCTAIRDKNLRINVKMSAFNIRADTFDLPLFGTKNIELKMNEKLITLIVPSLKVNFPVSIFSQVINDIPLFIPFDLLPPLSSIKDLYLPNVGIDLLMNDFSMAFFPSQKVSLKLKIPSMKFLFNSSHNIAGLNIDSINVLTISDSDKPTLIVNLSEIQSLLTFTEKNKNELSKLTLESIQKLPQEESVKQPLKCFYFYYKMSLIQINYTHFFAKTLISCVFKTMFNFKSLPAIPNISLETLSKIKVHLDCSIERMQINFVVFINPFASVTLTGIKLNYDDKWSASINDFTLLPVTEEEAKSDLKSFIIKKGDDDFISITIQDGQLFSILSEFELNVDFKLLFTIVQFMMASPFLQINPIMAAIKKSKNPNEIQKAMNFASFSKSLPFDLILHMKKTRIYVPIETSDNDTNRELQIHISALASITSSNLDINLSSLSINFYDIDTKTVYPNILTDFTFDCSVIVEEDSSLALKLNMLDVNLVFSASDIYYIILLARSIEKVINSQIFTFEENNFDIFKLRILSFELISANMNIVLCKNTKLYSQVVPIFRCIIPPIMFKVQKAASNQVTQTPVVINIKPYLEYFNIVTGNFDLIIEPTSMHIFAYIIDEQMTFGVNILDNLNINFPLSAIINLKDLIGEIKESLKKQKAIKYENLPSMWLCNKLGSTVTFTVNNEKHELEHDKFVPLFGVPLNASISFNIDENNYSIEPNSFNYPTYMSRTILVVKKPYKGGMLISFERTYQIENNLSFPIDLYASENSYSQYKYITTIEPHERQPFIFDKEIYVSIILKGQTKSINHNSMKLYLLDKSLSVFTIRKDDNKIVQCVKTVYNDTNIAARIISISSQYLIYNLLPKTLYYKSDNDVVTSVERGETTDFYYVQNDTILAFLSFNEKNFLKKKSHLKIDIKNTNAISIYNDEDNTKQKCLAECSFEKENNQTTIILYMPVVIFNMTLFILDFEVCNTKNKMKNEFNNNYKNHLETLPKSHHYWCPHSLIDNSDESSLMVTVFANGNSKTSSQPFDCLTTGCETLFLPSLNNPNRYLPLRCNISNQSRTSILTISPLIKMANNLDFDFFLTPIEELPQEAKEIKFIEEKEEENETSKKFCFTKNSELSLPFIPKNGTFTFSMEGFSTSPSLSLLEPQKTVFKVQNKTEYRLIELQVIDLETGIRIEFNKVVFPTPVLINNQLDVQINAYQLVHSIPFEICSHSTSIFAFDEPFVFPSVTLSFGEENTYLISLAQDTEKIEMRKKFNGSTVYVQVKHNKYGNRLITISQQKDEPPEKYKYIFQSSFNGVAMSLIDYQMRETTLIYLSKLETKFTLNSEYLAVNVTLKSIQVDDQNPLAPHPTVIYGYFNNIKPYLSFNCLCPINSNSFTSFDYFTINLQRIDADIDSSFVSDWLNYLTSLHLKAIHSVKPKKPTKSNSNDLIALRYFEITPSLFILRYNRKTKRPPMLGKVPRFLRFIPSISPKRMVLPGIFLSRITDRVNSIQASLIDDYKTAAFNAILGMLGSGGKIIKVLGIASAIASSLNIKMTSDLNGKVSLNSFSSSENLLDLSKQSVEAEFDNQTDDEISSCFSYKSLSSVIKKINDNSLETSPLIQFTMPKFQAINEEGMKIVHSNDSKVEIKRKLMNLQKEKNDVIQRAGLELKIIPGIGYGRGIAGVLTKELNDPLNDIEPMSHSQRIRETRAIPGAQISVFNPAIAFAQKKIFMSGGLNEKAREFSVSTVGGNRSFIIMTENTLYVFSGDLSNITESVKFADILKVRIDDEKNEVTLKLKNGKTVVVVIDSKVSINFMLSILRMNHRYEESLLL</sequence>
<keyword evidence="1" id="KW-0813">Transport</keyword>
<gene>
    <name evidence="3" type="ORF">M9Y10_041910</name>
</gene>
<evidence type="ECO:0000313" key="4">
    <source>
        <dbReference type="Proteomes" id="UP001470230"/>
    </source>
</evidence>
<feature type="domain" description="Chorein N-terminal" evidence="2">
    <location>
        <begin position="2"/>
        <end position="395"/>
    </location>
</feature>
<proteinExistence type="predicted"/>
<accession>A0ABR2K5P3</accession>
<comment type="caution">
    <text evidence="3">The sequence shown here is derived from an EMBL/GenBank/DDBJ whole genome shotgun (WGS) entry which is preliminary data.</text>
</comment>
<evidence type="ECO:0000259" key="2">
    <source>
        <dbReference type="Pfam" id="PF12624"/>
    </source>
</evidence>
<evidence type="ECO:0000256" key="1">
    <source>
        <dbReference type="ARBA" id="ARBA00022448"/>
    </source>
</evidence>
<evidence type="ECO:0000313" key="3">
    <source>
        <dbReference type="EMBL" id="KAK8886447.1"/>
    </source>
</evidence>
<name>A0ABR2K5P3_9EUKA</name>
<dbReference type="Proteomes" id="UP001470230">
    <property type="component" value="Unassembled WGS sequence"/>
</dbReference>
<protein>
    <recommendedName>
        <fullName evidence="2">Chorein N-terminal domain-containing protein</fullName>
    </recommendedName>
</protein>
<dbReference type="InterPro" id="IPR026854">
    <property type="entry name" value="VPS13_N"/>
</dbReference>